<evidence type="ECO:0000313" key="1">
    <source>
        <dbReference type="WBParaSite" id="MCU_012395-RA"/>
    </source>
</evidence>
<reference evidence="1" key="1">
    <citation type="submission" date="2019-11" db="UniProtKB">
        <authorList>
            <consortium name="WormBaseParasite"/>
        </authorList>
    </citation>
    <scope>IDENTIFICATION</scope>
</reference>
<protein>
    <submittedName>
        <fullName evidence="1">DUF1501 domain-containing protein</fullName>
    </submittedName>
</protein>
<name>A0A5K3FXG3_MESCO</name>
<accession>A0A5K3FXG3</accession>
<organism evidence="1">
    <name type="scientific">Mesocestoides corti</name>
    <name type="common">Flatworm</name>
    <dbReference type="NCBI Taxonomy" id="53468"/>
    <lineage>
        <taxon>Eukaryota</taxon>
        <taxon>Metazoa</taxon>
        <taxon>Spiralia</taxon>
        <taxon>Lophotrochozoa</taxon>
        <taxon>Platyhelminthes</taxon>
        <taxon>Cestoda</taxon>
        <taxon>Eucestoda</taxon>
        <taxon>Cyclophyllidea</taxon>
        <taxon>Mesocestoididae</taxon>
        <taxon>Mesocestoides</taxon>
    </lineage>
</organism>
<dbReference type="AlphaFoldDB" id="A0A5K3FXG3"/>
<dbReference type="WBParaSite" id="MCU_012395-RA">
    <property type="protein sequence ID" value="MCU_012395-RA"/>
    <property type="gene ID" value="MCU_012395"/>
</dbReference>
<proteinExistence type="predicted"/>
<sequence>SGHLACLFTLRTSAQRCRWRSAVITAGGQKSNYGDRGFRHHLMGNSCNDLIDAEPHLTLLSNQAEVIAKRFSKDVRASFGDPHNRLRGQSALCIRGFSDEPA</sequence>